<sequence>MIDTKNPREVAREALMQLSARKLLPTPANYQACYNEIARLPNVAGFPEAQLRQIVMALPVKNPKQKEGVEQLAIAVGKRSWQCVQQALIALATAETPATENGNVAPVPSSESTVPAFLGELLARLTRLIEDLLPALGDQDTWLSEQALELLQALKNQPTDIPGLLVLLTGFSRRVSLAAEEQGEIRQTLLKLLHLIIENIGELTLDEECLQGQIDALVKAVAPPLSLRRLDDVERRLQDVIARQREAKERSLEAQEAMRQMLAAFLDQLSAMNQSSSAFQVSIEASAQQLATVRTIEDLTPLLKQVIDATRAMAEDTGYAHEQLAALQSRALATDAELFRLHQELHQASASARHDPLTDTLNRRGLDEVLAREIAGVRRKEAPLCVSLLDIDNFKTLNDRLGHASGDEALIHLVQVVRQHLRPIDTLARYGGEEFVILMPDTAVAAGIEAMKRLQRELTRNFFLAGNEKILITFSAGVAQLTAEESGEDAIARADQAMYLAKRAGKNRVMGA</sequence>
<dbReference type="PROSITE" id="PS50887">
    <property type="entry name" value="GGDEF"/>
    <property type="match status" value="1"/>
</dbReference>
<evidence type="ECO:0000259" key="3">
    <source>
        <dbReference type="PROSITE" id="PS50887"/>
    </source>
</evidence>
<dbReference type="EMBL" id="CP001715">
    <property type="protein sequence ID" value="ACV35643.1"/>
    <property type="molecule type" value="Genomic_DNA"/>
</dbReference>
<accession>C7RQ57</accession>
<dbReference type="NCBIfam" id="TIGR00254">
    <property type="entry name" value="GGDEF"/>
    <property type="match status" value="1"/>
</dbReference>
<dbReference type="KEGG" id="app:CAP2UW1_2353"/>
<gene>
    <name evidence="4" type="ordered locus">CAP2UW1_2353</name>
</gene>
<proteinExistence type="predicted"/>
<reference evidence="4" key="1">
    <citation type="submission" date="2009-08" db="EMBL/GenBank/DDBJ databases">
        <authorList>
            <consortium name="US DOE Joint Genome Institute"/>
            <person name="Lucas S."/>
            <person name="Copeland A."/>
            <person name="Lapidus A."/>
            <person name="Glavina del Rio T."/>
            <person name="Dalin E."/>
            <person name="Tice H."/>
            <person name="Bruce D."/>
            <person name="Barry K."/>
            <person name="Pitluck S."/>
            <person name="Lowry S."/>
            <person name="Larimer F."/>
            <person name="Land M."/>
            <person name="Hauser L."/>
            <person name="Kyrpides N."/>
            <person name="Ivanova N."/>
            <person name="McMahon K.D."/>
            <person name="Hugenholtz P."/>
        </authorList>
    </citation>
    <scope>NUCLEOTIDE SEQUENCE</scope>
    <source>
        <strain evidence="4">UW-1</strain>
    </source>
</reference>
<dbReference type="PANTHER" id="PTHR45138:SF9">
    <property type="entry name" value="DIGUANYLATE CYCLASE DGCM-RELATED"/>
    <property type="match status" value="1"/>
</dbReference>
<dbReference type="STRING" id="522306.CAP2UW1_2353"/>
<dbReference type="AlphaFoldDB" id="C7RQ57"/>
<dbReference type="InterPro" id="IPR029787">
    <property type="entry name" value="Nucleotide_cyclase"/>
</dbReference>
<dbReference type="OrthoDB" id="9813903at2"/>
<dbReference type="Gene3D" id="3.30.70.270">
    <property type="match status" value="1"/>
</dbReference>
<name>C7RQ57_ACCRE</name>
<dbReference type="SMART" id="SM00267">
    <property type="entry name" value="GGDEF"/>
    <property type="match status" value="1"/>
</dbReference>
<dbReference type="InterPro" id="IPR000160">
    <property type="entry name" value="GGDEF_dom"/>
</dbReference>
<dbReference type="HOGENOM" id="CLU_029027_0_0_4"/>
<evidence type="ECO:0000256" key="2">
    <source>
        <dbReference type="ARBA" id="ARBA00034247"/>
    </source>
</evidence>
<dbReference type="CDD" id="cd01949">
    <property type="entry name" value="GGDEF"/>
    <property type="match status" value="1"/>
</dbReference>
<evidence type="ECO:0000313" key="4">
    <source>
        <dbReference type="EMBL" id="ACV35643.1"/>
    </source>
</evidence>
<feature type="domain" description="GGDEF" evidence="3">
    <location>
        <begin position="382"/>
        <end position="512"/>
    </location>
</feature>
<dbReference type="InterPro" id="IPR050469">
    <property type="entry name" value="Diguanylate_Cyclase"/>
</dbReference>
<evidence type="ECO:0000256" key="1">
    <source>
        <dbReference type="ARBA" id="ARBA00012528"/>
    </source>
</evidence>
<protein>
    <recommendedName>
        <fullName evidence="1">diguanylate cyclase</fullName>
        <ecNumber evidence="1">2.7.7.65</ecNumber>
    </recommendedName>
</protein>
<dbReference type="Pfam" id="PF00990">
    <property type="entry name" value="GGDEF"/>
    <property type="match status" value="1"/>
</dbReference>
<dbReference type="PANTHER" id="PTHR45138">
    <property type="entry name" value="REGULATORY COMPONENTS OF SENSORY TRANSDUCTION SYSTEM"/>
    <property type="match status" value="1"/>
</dbReference>
<dbReference type="SUPFAM" id="SSF55073">
    <property type="entry name" value="Nucleotide cyclase"/>
    <property type="match status" value="1"/>
</dbReference>
<dbReference type="InterPro" id="IPR016024">
    <property type="entry name" value="ARM-type_fold"/>
</dbReference>
<organism evidence="4">
    <name type="scientific">Accumulibacter regalis</name>
    <dbReference type="NCBI Taxonomy" id="522306"/>
    <lineage>
        <taxon>Bacteria</taxon>
        <taxon>Pseudomonadati</taxon>
        <taxon>Pseudomonadota</taxon>
        <taxon>Betaproteobacteria</taxon>
        <taxon>Candidatus Accumulibacter</taxon>
    </lineage>
</organism>
<dbReference type="eggNOG" id="COG3706">
    <property type="taxonomic scope" value="Bacteria"/>
</dbReference>
<comment type="catalytic activity">
    <reaction evidence="2">
        <text>2 GTP = 3',3'-c-di-GMP + 2 diphosphate</text>
        <dbReference type="Rhea" id="RHEA:24898"/>
        <dbReference type="ChEBI" id="CHEBI:33019"/>
        <dbReference type="ChEBI" id="CHEBI:37565"/>
        <dbReference type="ChEBI" id="CHEBI:58805"/>
        <dbReference type="EC" id="2.7.7.65"/>
    </reaction>
</comment>
<dbReference type="InterPro" id="IPR043128">
    <property type="entry name" value="Rev_trsase/Diguanyl_cyclase"/>
</dbReference>
<dbReference type="SUPFAM" id="SSF48371">
    <property type="entry name" value="ARM repeat"/>
    <property type="match status" value="1"/>
</dbReference>
<dbReference type="FunFam" id="3.30.70.270:FF:000001">
    <property type="entry name" value="Diguanylate cyclase domain protein"/>
    <property type="match status" value="1"/>
</dbReference>
<dbReference type="GO" id="GO:0052621">
    <property type="term" value="F:diguanylate cyclase activity"/>
    <property type="evidence" value="ECO:0007669"/>
    <property type="project" value="UniProtKB-EC"/>
</dbReference>
<dbReference type="EC" id="2.7.7.65" evidence="1"/>
<reference evidence="4" key="2">
    <citation type="submission" date="2009-09" db="EMBL/GenBank/DDBJ databases">
        <title>Complete sequence of chromosome of Candidatus Accumulibacter phosphatis clade IIA str. UW-1.</title>
        <authorList>
            <consortium name="US DOE Joint Genome Institute"/>
            <person name="Martin H.G."/>
            <person name="Ivanova N."/>
            <person name="Kunin V."/>
            <person name="Warnecke F."/>
            <person name="Barry K."/>
            <person name="He S."/>
            <person name="Salamov A."/>
            <person name="Szeto E."/>
            <person name="Dalin E."/>
            <person name="Pangilinan J.L."/>
            <person name="Lapidus A."/>
            <person name="Lowry S."/>
            <person name="Kyrpides N.C."/>
            <person name="McMahon K.D."/>
            <person name="Hugenholtz P."/>
        </authorList>
    </citation>
    <scope>NUCLEOTIDE SEQUENCE [LARGE SCALE GENOMIC DNA]</scope>
    <source>
        <strain evidence="4">UW-1</strain>
    </source>
</reference>